<dbReference type="Gene3D" id="3.30.160.330">
    <property type="match status" value="1"/>
</dbReference>
<dbReference type="RefSeq" id="YP_007518492.1">
    <property type="nucleotide sequence ID" value="NC_020500.1"/>
</dbReference>
<evidence type="ECO:0000256" key="13">
    <source>
        <dbReference type="ARBA" id="ARBA00023163"/>
    </source>
</evidence>
<sequence length="91" mass="10165">MLRARPRNQNPEESLSDDSGVEADGSETEEEQSPDRYPYRVLTFCFYCQLGVRIVLVSTSSGIRQINRLLTDSVAIVCPLCASARGYYGSR</sequence>
<evidence type="ECO:0000256" key="18">
    <source>
        <dbReference type="PIRNR" id="PIRNR003407"/>
    </source>
</evidence>
<dbReference type="GO" id="GO:0039645">
    <property type="term" value="P:symbiont-mediated perturbation of host cell cycle G1/S transition checkpoint"/>
    <property type="evidence" value="ECO:0007669"/>
    <property type="project" value="UniProtKB-KW"/>
</dbReference>
<evidence type="ECO:0000256" key="2">
    <source>
        <dbReference type="ARBA" id="ARBA00022518"/>
    </source>
</evidence>
<dbReference type="Proteomes" id="UP000146576">
    <property type="component" value="Segment"/>
</dbReference>
<dbReference type="SUPFAM" id="SSF161234">
    <property type="entry name" value="E7 C-terminal domain-like"/>
    <property type="match status" value="1"/>
</dbReference>
<dbReference type="GO" id="GO:0052170">
    <property type="term" value="P:symbiont-mediated suppression of host innate immune response"/>
    <property type="evidence" value="ECO:0007669"/>
    <property type="project" value="UniProtKB-KW"/>
</dbReference>
<keyword evidence="11 18" id="KW-0238">DNA-binding</keyword>
<dbReference type="GeneID" id="14757618"/>
<keyword evidence="13 18" id="KW-0804">Transcription</keyword>
<organism evidence="20 21">
    <name type="scientific">Equus caballus papillomavirus 6</name>
    <dbReference type="NCBI Taxonomy" id="1235427"/>
    <lineage>
        <taxon>Viruses</taxon>
        <taxon>Monodnaviria</taxon>
        <taxon>Shotokuvirae</taxon>
        <taxon>Cossaviricota</taxon>
        <taxon>Papovaviricetes</taxon>
        <taxon>Zurhausenvirales</taxon>
        <taxon>Papillomaviridae</taxon>
        <taxon>Firstpapillomavirinae</taxon>
        <taxon>Dyorhopapillomavirus</taxon>
        <taxon>Dyorhopapillomavirus 1</taxon>
    </lineage>
</organism>
<dbReference type="GO" id="GO:0039502">
    <property type="term" value="P:symbiont-mediated suppression of host type I interferon-mediated signaling pathway"/>
    <property type="evidence" value="ECO:0007669"/>
    <property type="project" value="UniProtKB-KW"/>
</dbReference>
<dbReference type="Pfam" id="PF00527">
    <property type="entry name" value="E7"/>
    <property type="match status" value="1"/>
</dbReference>
<dbReference type="GO" id="GO:0008270">
    <property type="term" value="F:zinc ion binding"/>
    <property type="evidence" value="ECO:0007669"/>
    <property type="project" value="UniProtKB-KW"/>
</dbReference>
<keyword evidence="12 18" id="KW-0010">Activator</keyword>
<dbReference type="PIRSF" id="PIRSF003407">
    <property type="entry name" value="Papvi_E7"/>
    <property type="match status" value="1"/>
</dbReference>
<keyword evidence="16" id="KW-0899">Viral immunoevasion</keyword>
<keyword evidence="17" id="KW-1078">G1/S host cell cycle checkpoint dysregulation by virus</keyword>
<evidence type="ECO:0000256" key="17">
    <source>
        <dbReference type="ARBA" id="ARBA00023309"/>
    </source>
</evidence>
<feature type="compositionally biased region" description="Acidic residues" evidence="19">
    <location>
        <begin position="14"/>
        <end position="32"/>
    </location>
</feature>
<keyword evidence="8" id="KW-1114">Inhibition of host interferon signaling pathway by virus</keyword>
<keyword evidence="2 18" id="KW-0244">Early protein</keyword>
<dbReference type="InterPro" id="IPR000148">
    <property type="entry name" value="Papilloma_E7"/>
</dbReference>
<dbReference type="KEGG" id="vg:14757618"/>
<evidence type="ECO:0000256" key="7">
    <source>
        <dbReference type="ARBA" id="ARBA00022771"/>
    </source>
</evidence>
<evidence type="ECO:0000256" key="6">
    <source>
        <dbReference type="ARBA" id="ARBA00022723"/>
    </source>
</evidence>
<keyword evidence="6" id="KW-0479">Metal-binding</keyword>
<proteinExistence type="inferred from homology"/>
<dbReference type="EMBL" id="JQ965698">
    <property type="protein sequence ID" value="AFU07683.1"/>
    <property type="molecule type" value="Genomic_DNA"/>
</dbReference>
<dbReference type="GO" id="GO:0003700">
    <property type="term" value="F:DNA-binding transcription factor activity"/>
    <property type="evidence" value="ECO:0007669"/>
    <property type="project" value="InterPro"/>
</dbReference>
<evidence type="ECO:0000256" key="1">
    <source>
        <dbReference type="ARBA" id="ARBA00022504"/>
    </source>
</evidence>
<keyword evidence="14" id="KW-1035">Host cytoplasm</keyword>
<keyword evidence="3" id="KW-1048">Host nucleus</keyword>
<keyword evidence="10 18" id="KW-0805">Transcription regulation</keyword>
<keyword evidence="4" id="KW-0945">Host-virus interaction</keyword>
<keyword evidence="15" id="KW-0922">Interferon antiviral system evasion</keyword>
<evidence type="ECO:0000256" key="19">
    <source>
        <dbReference type="SAM" id="MobiDB-lite"/>
    </source>
</evidence>
<keyword evidence="7" id="KW-0863">Zinc-finger</keyword>
<name>M4HX85_9PAPI</name>
<keyword evidence="5" id="KW-1090">Inhibition of host innate immune response by virus</keyword>
<evidence type="ECO:0000256" key="9">
    <source>
        <dbReference type="ARBA" id="ARBA00022833"/>
    </source>
</evidence>
<evidence type="ECO:0000256" key="15">
    <source>
        <dbReference type="ARBA" id="ARBA00023258"/>
    </source>
</evidence>
<evidence type="ECO:0000256" key="5">
    <source>
        <dbReference type="ARBA" id="ARBA00022632"/>
    </source>
</evidence>
<dbReference type="OrthoDB" id="28045at10239"/>
<evidence type="ECO:0000256" key="3">
    <source>
        <dbReference type="ARBA" id="ARBA00022562"/>
    </source>
</evidence>
<comment type="similarity">
    <text evidence="18">Belongs to the papillomaviridae E7 protein family.</text>
</comment>
<evidence type="ECO:0000256" key="10">
    <source>
        <dbReference type="ARBA" id="ARBA00023015"/>
    </source>
</evidence>
<keyword evidence="9" id="KW-0862">Zinc</keyword>
<evidence type="ECO:0000256" key="4">
    <source>
        <dbReference type="ARBA" id="ARBA00022581"/>
    </source>
</evidence>
<evidence type="ECO:0000256" key="12">
    <source>
        <dbReference type="ARBA" id="ARBA00023159"/>
    </source>
</evidence>
<protein>
    <recommendedName>
        <fullName evidence="18">Protein E7</fullName>
    </recommendedName>
</protein>
<feature type="region of interest" description="Disordered" evidence="19">
    <location>
        <begin position="1"/>
        <end position="34"/>
    </location>
</feature>
<evidence type="ECO:0000313" key="20">
    <source>
        <dbReference type="EMBL" id="AFU07683.1"/>
    </source>
</evidence>
<reference evidence="20 21" key="1">
    <citation type="journal article" date="2013" name="J. Gen. Virol.">
        <title>Four novel papillomavirus sequences support a broad diversity among equine papillomaviruses.</title>
        <authorList>
            <person name="Lange C."/>
            <person name="Vetsch E."/>
            <person name="Ackermann M."/>
            <person name="Favrot C."/>
            <person name="Tobler K."/>
        </authorList>
    </citation>
    <scope>NUCLEOTIDE SEQUENCE [LARGE SCALE GENOMIC DNA]</scope>
    <source>
        <strain evidence="20">Sirkar_2011</strain>
    </source>
</reference>
<comment type="function">
    <text evidence="18">E7 protein has both transforming and trans-activating activities.</text>
</comment>
<evidence type="ECO:0000256" key="11">
    <source>
        <dbReference type="ARBA" id="ARBA00023125"/>
    </source>
</evidence>
<keyword evidence="1" id="KW-1121">Modulation of host cell cycle by virus</keyword>
<dbReference type="GO" id="GO:0003677">
    <property type="term" value="F:DNA binding"/>
    <property type="evidence" value="ECO:0007669"/>
    <property type="project" value="UniProtKB-KW"/>
</dbReference>
<evidence type="ECO:0000256" key="8">
    <source>
        <dbReference type="ARBA" id="ARBA00022830"/>
    </source>
</evidence>
<evidence type="ECO:0000313" key="21">
    <source>
        <dbReference type="Proteomes" id="UP000146576"/>
    </source>
</evidence>
<evidence type="ECO:0000256" key="16">
    <source>
        <dbReference type="ARBA" id="ARBA00023280"/>
    </source>
</evidence>
<accession>M4HX85</accession>
<evidence type="ECO:0000256" key="14">
    <source>
        <dbReference type="ARBA" id="ARBA00023200"/>
    </source>
</evidence>